<accession>A0A7S4CKG4</accession>
<organism evidence="1">
    <name type="scientific">Eutreptiella gymnastica</name>
    <dbReference type="NCBI Taxonomy" id="73025"/>
    <lineage>
        <taxon>Eukaryota</taxon>
        <taxon>Discoba</taxon>
        <taxon>Euglenozoa</taxon>
        <taxon>Euglenida</taxon>
        <taxon>Spirocuta</taxon>
        <taxon>Euglenophyceae</taxon>
        <taxon>Eutreptiales</taxon>
        <taxon>Eutreptiaceae</taxon>
        <taxon>Eutreptiella</taxon>
    </lineage>
</organism>
<proteinExistence type="predicted"/>
<reference evidence="1" key="1">
    <citation type="submission" date="2021-01" db="EMBL/GenBank/DDBJ databases">
        <authorList>
            <person name="Corre E."/>
            <person name="Pelletier E."/>
            <person name="Niang G."/>
            <person name="Scheremetjew M."/>
            <person name="Finn R."/>
            <person name="Kale V."/>
            <person name="Holt S."/>
            <person name="Cochrane G."/>
            <person name="Meng A."/>
            <person name="Brown T."/>
            <person name="Cohen L."/>
        </authorList>
    </citation>
    <scope>NUCLEOTIDE SEQUENCE</scope>
    <source>
        <strain evidence="1">CCMP1594</strain>
    </source>
</reference>
<gene>
    <name evidence="1" type="ORF">EGYM00163_LOCUS10664</name>
</gene>
<dbReference type="AlphaFoldDB" id="A0A7S4CKG4"/>
<protein>
    <submittedName>
        <fullName evidence="1">Uncharacterized protein</fullName>
    </submittedName>
</protein>
<evidence type="ECO:0000313" key="1">
    <source>
        <dbReference type="EMBL" id="CAE0799543.1"/>
    </source>
</evidence>
<sequence>MENALEVPETNTICCLNPLPTHDGMAYMLRIWYPEMDHCFRVPKCASRHTSPIPSRSKSWKSAANVSISTLTKDVVQQSQWPQQMNVVIPVFLQMQSGSHPLCNACVAFGVHRAGIVMQMCGPKC</sequence>
<name>A0A7S4CKG4_9EUGL</name>
<dbReference type="EMBL" id="HBJA01032039">
    <property type="protein sequence ID" value="CAE0799543.1"/>
    <property type="molecule type" value="Transcribed_RNA"/>
</dbReference>